<gene>
    <name evidence="5" type="ORF">OJ997_21080</name>
</gene>
<sequence>MIGTARRRRDGEAKVRGATRFVGDMPAHGLLHARPVLAAEAHARIIGIDTEAARAQPGVVAVLTHADLPLAGGSGRAAEPLAREEIVWAGQPVALVIAESEAAAEDGAALVDVDTEWLEPVLDLDAALADGAPPARISARAGDDDSAADAHGGGGDEARGGDGDHGGAAASPNIAVRQRLQAGDVEAGLAAADHVVRGRFRTSWVHQAYLEPQSTLAWVEPDGTLVVHSSTQGAFMTRQGLANTFGLAMEKVRVQAAPLGGAFGGKLMIAEPLAAAAALVLRRPVRIVFSRTEEFSAGNPAPGQLLELELGATADGALTAIRGRVVGDRGGLGDMGVEALSALLSAGPYRWPAHDLTALGVTTNRVSPGAYRAPGAPPAAFAVETLLDELADELDLDPIELRLKNVLVAGDKGLDGQEIKVFGARECLERVREHPLYAQRHTLPADEGVGLALGFWPGGLEPAGAICKLDSDGRLTVVTAAADMSGIENAFIAIAAEAFGLPEEQVRVVTGDTGSAPYGGVAGGSKVTYTYGRAVERAAEEAKQRLLDVAASELEIAPEDLEVADGEVRPLGAPGRAVAIADLAAKVYTFAGRHRPIEGYGSTAQVSRAPGAAAHLSHVKVDRETGEVRLLAHVIAQDVGRALNPALVEGQMHGGTAQGIGWALLEELAHTDEGQLQGGTFAEYALPSTDQVPPIETLLVEVPAPDGPFGAKGVGEPPVCGVPAAIANGIAAATDIRLGVLPMTPARVWAELQSATVV</sequence>
<dbReference type="SUPFAM" id="SSF54665">
    <property type="entry name" value="CO dehydrogenase molybdoprotein N-domain-like"/>
    <property type="match status" value="1"/>
</dbReference>
<keyword evidence="6" id="KW-1185">Reference proteome</keyword>
<dbReference type="PANTHER" id="PTHR11908:SF132">
    <property type="entry name" value="ALDEHYDE OXIDASE 1-RELATED"/>
    <property type="match status" value="1"/>
</dbReference>
<dbReference type="SUPFAM" id="SSF56003">
    <property type="entry name" value="Molybdenum cofactor-binding domain"/>
    <property type="match status" value="1"/>
</dbReference>
<dbReference type="PANTHER" id="PTHR11908">
    <property type="entry name" value="XANTHINE DEHYDROGENASE"/>
    <property type="match status" value="1"/>
</dbReference>
<dbReference type="Pfam" id="PF01315">
    <property type="entry name" value="Ald_Xan_dh_C"/>
    <property type="match status" value="1"/>
</dbReference>
<evidence type="ECO:0000259" key="4">
    <source>
        <dbReference type="SMART" id="SM01008"/>
    </source>
</evidence>
<evidence type="ECO:0000256" key="3">
    <source>
        <dbReference type="SAM" id="MobiDB-lite"/>
    </source>
</evidence>
<feature type="domain" description="Aldehyde oxidase/xanthine dehydrogenase a/b hammerhead" evidence="4">
    <location>
        <begin position="16"/>
        <end position="119"/>
    </location>
</feature>
<keyword evidence="1" id="KW-0500">Molybdenum</keyword>
<keyword evidence="2" id="KW-0560">Oxidoreductase</keyword>
<feature type="region of interest" description="Disordered" evidence="3">
    <location>
        <begin position="135"/>
        <end position="170"/>
    </location>
</feature>
<dbReference type="InterPro" id="IPR036856">
    <property type="entry name" value="Ald_Oxase/Xan_DH_a/b_sf"/>
</dbReference>
<evidence type="ECO:0000256" key="1">
    <source>
        <dbReference type="ARBA" id="ARBA00022505"/>
    </source>
</evidence>
<dbReference type="Gene3D" id="3.90.1170.50">
    <property type="entry name" value="Aldehyde oxidase/xanthine dehydrogenase, a/b hammerhead"/>
    <property type="match status" value="1"/>
</dbReference>
<dbReference type="SMART" id="SM01008">
    <property type="entry name" value="Ald_Xan_dh_C"/>
    <property type="match status" value="1"/>
</dbReference>
<dbReference type="InterPro" id="IPR008274">
    <property type="entry name" value="AldOxase/xan_DH_MoCoBD1"/>
</dbReference>
<dbReference type="Proteomes" id="UP001147653">
    <property type="component" value="Unassembled WGS sequence"/>
</dbReference>
<evidence type="ECO:0000313" key="6">
    <source>
        <dbReference type="Proteomes" id="UP001147653"/>
    </source>
</evidence>
<accession>A0A9X3NB25</accession>
<dbReference type="Pfam" id="PF02738">
    <property type="entry name" value="MoCoBD_1"/>
    <property type="match status" value="1"/>
</dbReference>
<organism evidence="5 6">
    <name type="scientific">Solirubrobacter phytolaccae</name>
    <dbReference type="NCBI Taxonomy" id="1404360"/>
    <lineage>
        <taxon>Bacteria</taxon>
        <taxon>Bacillati</taxon>
        <taxon>Actinomycetota</taxon>
        <taxon>Thermoleophilia</taxon>
        <taxon>Solirubrobacterales</taxon>
        <taxon>Solirubrobacteraceae</taxon>
        <taxon>Solirubrobacter</taxon>
    </lineage>
</organism>
<protein>
    <submittedName>
        <fullName evidence="5">Xanthine dehydrogenase family protein molybdopterin-binding subunit</fullName>
    </submittedName>
</protein>
<dbReference type="InterPro" id="IPR000674">
    <property type="entry name" value="Ald_Oxase/Xan_DH_a/b"/>
</dbReference>
<name>A0A9X3NB25_9ACTN</name>
<dbReference type="InterPro" id="IPR016208">
    <property type="entry name" value="Ald_Oxase/xanthine_DH-like"/>
</dbReference>
<dbReference type="InterPro" id="IPR046867">
    <property type="entry name" value="AldOxase/xan_DH_MoCoBD2"/>
</dbReference>
<comment type="caution">
    <text evidence="5">The sequence shown here is derived from an EMBL/GenBank/DDBJ whole genome shotgun (WGS) entry which is preliminary data.</text>
</comment>
<dbReference type="GO" id="GO:0005506">
    <property type="term" value="F:iron ion binding"/>
    <property type="evidence" value="ECO:0007669"/>
    <property type="project" value="InterPro"/>
</dbReference>
<reference evidence="5" key="1">
    <citation type="submission" date="2022-10" db="EMBL/GenBank/DDBJ databases">
        <title>The WGS of Solirubrobacter phytolaccae KCTC 29190.</title>
        <authorList>
            <person name="Jiang Z."/>
        </authorList>
    </citation>
    <scope>NUCLEOTIDE SEQUENCE</scope>
    <source>
        <strain evidence="5">KCTC 29190</strain>
    </source>
</reference>
<dbReference type="Pfam" id="PF20256">
    <property type="entry name" value="MoCoBD_2"/>
    <property type="match status" value="1"/>
</dbReference>
<proteinExistence type="predicted"/>
<dbReference type="AlphaFoldDB" id="A0A9X3NB25"/>
<dbReference type="Gene3D" id="3.30.365.10">
    <property type="entry name" value="Aldehyde oxidase/xanthine dehydrogenase, molybdopterin binding domain"/>
    <property type="match status" value="4"/>
</dbReference>
<dbReference type="RefSeq" id="WP_270027201.1">
    <property type="nucleotide sequence ID" value="NZ_JAPDDP010000041.1"/>
</dbReference>
<dbReference type="InterPro" id="IPR037165">
    <property type="entry name" value="AldOxase/xan_DH_Mopterin-bd_sf"/>
</dbReference>
<evidence type="ECO:0000313" key="5">
    <source>
        <dbReference type="EMBL" id="MDA0182819.1"/>
    </source>
</evidence>
<feature type="compositionally biased region" description="Basic and acidic residues" evidence="3">
    <location>
        <begin position="154"/>
        <end position="165"/>
    </location>
</feature>
<evidence type="ECO:0000256" key="2">
    <source>
        <dbReference type="ARBA" id="ARBA00023002"/>
    </source>
</evidence>
<dbReference type="GO" id="GO:0016491">
    <property type="term" value="F:oxidoreductase activity"/>
    <property type="evidence" value="ECO:0007669"/>
    <property type="project" value="UniProtKB-KW"/>
</dbReference>
<dbReference type="EMBL" id="JAPDDP010000041">
    <property type="protein sequence ID" value="MDA0182819.1"/>
    <property type="molecule type" value="Genomic_DNA"/>
</dbReference>